<keyword evidence="3" id="KW-1185">Reference proteome</keyword>
<dbReference type="AlphaFoldDB" id="A0AAD8YNB4"/>
<reference evidence="2" key="1">
    <citation type="submission" date="2023-03" db="EMBL/GenBank/DDBJ databases">
        <title>Electrophorus voltai genome.</title>
        <authorList>
            <person name="Bian C."/>
        </authorList>
    </citation>
    <scope>NUCLEOTIDE SEQUENCE</scope>
    <source>
        <strain evidence="2">CB-2022</strain>
        <tissue evidence="2">Muscle</tissue>
    </source>
</reference>
<organism evidence="2 3">
    <name type="scientific">Electrophorus voltai</name>
    <dbReference type="NCBI Taxonomy" id="2609070"/>
    <lineage>
        <taxon>Eukaryota</taxon>
        <taxon>Metazoa</taxon>
        <taxon>Chordata</taxon>
        <taxon>Craniata</taxon>
        <taxon>Vertebrata</taxon>
        <taxon>Euteleostomi</taxon>
        <taxon>Actinopterygii</taxon>
        <taxon>Neopterygii</taxon>
        <taxon>Teleostei</taxon>
        <taxon>Ostariophysi</taxon>
        <taxon>Gymnotiformes</taxon>
        <taxon>Gymnotoidei</taxon>
        <taxon>Gymnotidae</taxon>
        <taxon>Electrophorus</taxon>
    </lineage>
</organism>
<evidence type="ECO:0000256" key="1">
    <source>
        <dbReference type="SAM" id="MobiDB-lite"/>
    </source>
</evidence>
<protein>
    <submittedName>
        <fullName evidence="2">Uncharacterized protein</fullName>
    </submittedName>
</protein>
<feature type="region of interest" description="Disordered" evidence="1">
    <location>
        <begin position="37"/>
        <end position="72"/>
    </location>
</feature>
<evidence type="ECO:0000313" key="3">
    <source>
        <dbReference type="Proteomes" id="UP001239994"/>
    </source>
</evidence>
<gene>
    <name evidence="2" type="ORF">P4O66_019089</name>
</gene>
<proteinExistence type="predicted"/>
<name>A0AAD8YNB4_9TELE</name>
<dbReference type="EMBL" id="JAROKS010000266">
    <property type="protein sequence ID" value="KAK1784348.1"/>
    <property type="molecule type" value="Genomic_DNA"/>
</dbReference>
<sequence>MDSHQLAYRPNRSLTHMDRKNTYVRILFIDYSSSINTQTHPKTDRLGSEHPSLQLDTGLPDEQTTGGIELCI</sequence>
<evidence type="ECO:0000313" key="2">
    <source>
        <dbReference type="EMBL" id="KAK1784348.1"/>
    </source>
</evidence>
<accession>A0AAD8YNB4</accession>
<comment type="caution">
    <text evidence="2">The sequence shown here is derived from an EMBL/GenBank/DDBJ whole genome shotgun (WGS) entry which is preliminary data.</text>
</comment>
<dbReference type="Proteomes" id="UP001239994">
    <property type="component" value="Unassembled WGS sequence"/>
</dbReference>